<feature type="domain" description="Integrase catalytic" evidence="1">
    <location>
        <begin position="102"/>
        <end position="273"/>
    </location>
</feature>
<dbReference type="HOGENOM" id="CLU_027402_15_3_11"/>
<dbReference type="NCBIfam" id="NF033577">
    <property type="entry name" value="transpos_IS481"/>
    <property type="match status" value="1"/>
</dbReference>
<dbReference type="EMBL" id="HG964449">
    <property type="protein sequence ID" value="CDO91652.1"/>
    <property type="molecule type" value="Genomic_DNA"/>
</dbReference>
<accession>A0A024K7X6</accession>
<evidence type="ECO:0000313" key="2">
    <source>
        <dbReference type="EMBL" id="CDO91652.1"/>
    </source>
</evidence>
<dbReference type="PANTHER" id="PTHR35004">
    <property type="entry name" value="TRANSPOSASE RV3428C-RELATED"/>
    <property type="match status" value="1"/>
</dbReference>
<dbReference type="InterPro" id="IPR047656">
    <property type="entry name" value="IS481-like_transpos"/>
</dbReference>
<dbReference type="InterPro" id="IPR001584">
    <property type="entry name" value="Integrase_cat-core"/>
</dbReference>
<name>A0A024K7X6_9MYCO</name>
<dbReference type="InterPro" id="IPR036397">
    <property type="entry name" value="RNaseH_sf"/>
</dbReference>
<protein>
    <submittedName>
        <fullName evidence="2">Transposase for ISMyma05</fullName>
    </submittedName>
</protein>
<dbReference type="Gene3D" id="3.30.420.10">
    <property type="entry name" value="Ribonuclease H-like superfamily/Ribonuclease H"/>
    <property type="match status" value="1"/>
</dbReference>
<dbReference type="Proteomes" id="UP000028880">
    <property type="component" value="Unassembled WGS sequence"/>
</dbReference>
<dbReference type="eggNOG" id="COG2801">
    <property type="taxonomic scope" value="Bacteria"/>
</dbReference>
<evidence type="ECO:0000259" key="1">
    <source>
        <dbReference type="PROSITE" id="PS50994"/>
    </source>
</evidence>
<reference evidence="2" key="1">
    <citation type="journal article" date="2014" name="Genome Announc.">
        <title>Draft Genome Sequence of Mycobacterium triplex DSM 44626.</title>
        <authorList>
            <person name="Sassi M."/>
            <person name="Croce O."/>
            <person name="Robert C."/>
            <person name="Raoult D."/>
            <person name="Drancourt M."/>
        </authorList>
    </citation>
    <scope>NUCLEOTIDE SEQUENCE [LARGE SCALE GENOMIC DNA]</scope>
    <source>
        <strain evidence="2">DSM 44626</strain>
    </source>
</reference>
<dbReference type="Pfam" id="PF13565">
    <property type="entry name" value="HTH_32"/>
    <property type="match status" value="1"/>
</dbReference>
<dbReference type="GO" id="GO:0015074">
    <property type="term" value="P:DNA integration"/>
    <property type="evidence" value="ECO:0007669"/>
    <property type="project" value="InterPro"/>
</dbReference>
<dbReference type="AlphaFoldDB" id="A0A024K7X6"/>
<organism evidence="2">
    <name type="scientific">Mycobacterium triplex</name>
    <dbReference type="NCBI Taxonomy" id="47839"/>
    <lineage>
        <taxon>Bacteria</taxon>
        <taxon>Bacillati</taxon>
        <taxon>Actinomycetota</taxon>
        <taxon>Actinomycetes</taxon>
        <taxon>Mycobacteriales</taxon>
        <taxon>Mycobacteriaceae</taxon>
        <taxon>Mycobacterium</taxon>
        <taxon>Mycobacterium simiae complex</taxon>
    </lineage>
</organism>
<dbReference type="InterPro" id="IPR009057">
    <property type="entry name" value="Homeodomain-like_sf"/>
</dbReference>
<reference evidence="2" key="2">
    <citation type="submission" date="2014-04" db="EMBL/GenBank/DDBJ databases">
        <authorList>
            <person name="Xu Y.W."/>
            <person name="Yang Q."/>
        </authorList>
    </citation>
    <scope>NUCLEOTIDE SEQUENCE</scope>
    <source>
        <strain evidence="2">DSM 44626</strain>
    </source>
</reference>
<dbReference type="GO" id="GO:0003676">
    <property type="term" value="F:nucleic acid binding"/>
    <property type="evidence" value="ECO:0007669"/>
    <property type="project" value="InterPro"/>
</dbReference>
<sequence>MSRQTLHSWLARYEAQGLEGLVDRSHRPVSCPHQMPARVEAVPLELRRSRPYWGPRRLVFELAKRQVSPVPSESAAYRALVRANMIDPGLRDRRSRKWKRWERGAPMELWQMDIVGGFPLADGSCAKALTGIDDHSRMCVCARLMARERTRAVCDGLRVALQTYGAPEQILTDNGKVFTGRFNHPVVEVLFDRICREHGIEHLLTQPRSPTTTGKIERFHRSMRAEFLSSTSSFANLKAAQQALDEWVAYYNSARPHQSLDMDTPAQRFTPAAPASPTVALPVADRSGDDWVSRRVCSNGIVCVSWQQVCIGRHHAGARCDVHVDGELLRFFIGDELVKTAARTSTGEVRNKRALRTSAGT</sequence>
<dbReference type="PANTHER" id="PTHR35004:SF7">
    <property type="entry name" value="INTEGRASE PROTEIN"/>
    <property type="match status" value="1"/>
</dbReference>
<dbReference type="PROSITE" id="PS50994">
    <property type="entry name" value="INTEGRASE"/>
    <property type="match status" value="1"/>
</dbReference>
<dbReference type="SUPFAM" id="SSF46689">
    <property type="entry name" value="Homeodomain-like"/>
    <property type="match status" value="1"/>
</dbReference>
<dbReference type="STRING" id="47839.BN973_06062"/>
<gene>
    <name evidence="2" type="ORF">BN973_06062</name>
</gene>
<dbReference type="Pfam" id="PF13683">
    <property type="entry name" value="rve_3"/>
    <property type="match status" value="1"/>
</dbReference>
<proteinExistence type="predicted"/>
<dbReference type="SUPFAM" id="SSF53098">
    <property type="entry name" value="Ribonuclease H-like"/>
    <property type="match status" value="1"/>
</dbReference>
<dbReference type="InterPro" id="IPR012337">
    <property type="entry name" value="RNaseH-like_sf"/>
</dbReference>